<dbReference type="EMBL" id="BMNH01000048">
    <property type="protein sequence ID" value="GGO83041.1"/>
    <property type="molecule type" value="Genomic_DNA"/>
</dbReference>
<evidence type="ECO:0000256" key="1">
    <source>
        <dbReference type="SAM" id="MobiDB-lite"/>
    </source>
</evidence>
<organism evidence="2 3">
    <name type="scientific">Nonomuraea cavernae</name>
    <dbReference type="NCBI Taxonomy" id="2045107"/>
    <lineage>
        <taxon>Bacteria</taxon>
        <taxon>Bacillati</taxon>
        <taxon>Actinomycetota</taxon>
        <taxon>Actinomycetes</taxon>
        <taxon>Streptosporangiales</taxon>
        <taxon>Streptosporangiaceae</taxon>
        <taxon>Nonomuraea</taxon>
    </lineage>
</organism>
<evidence type="ECO:0000313" key="2">
    <source>
        <dbReference type="EMBL" id="GGO83041.1"/>
    </source>
</evidence>
<keyword evidence="3" id="KW-1185">Reference proteome</keyword>
<gene>
    <name evidence="2" type="ORF">GCM10012289_75670</name>
</gene>
<dbReference type="Proteomes" id="UP000646523">
    <property type="component" value="Unassembled WGS sequence"/>
</dbReference>
<feature type="compositionally biased region" description="Polar residues" evidence="1">
    <location>
        <begin position="269"/>
        <end position="283"/>
    </location>
</feature>
<proteinExistence type="predicted"/>
<feature type="region of interest" description="Disordered" evidence="1">
    <location>
        <begin position="119"/>
        <end position="139"/>
    </location>
</feature>
<comment type="caution">
    <text evidence="2">The sequence shown here is derived from an EMBL/GenBank/DDBJ whole genome shotgun (WGS) entry which is preliminary data.</text>
</comment>
<reference evidence="2" key="2">
    <citation type="submission" date="2020-09" db="EMBL/GenBank/DDBJ databases">
        <authorList>
            <person name="Sun Q."/>
            <person name="Zhou Y."/>
        </authorList>
    </citation>
    <scope>NUCLEOTIDE SEQUENCE</scope>
    <source>
        <strain evidence="2">CGMCC 4.7368</strain>
    </source>
</reference>
<protein>
    <submittedName>
        <fullName evidence="2">Uncharacterized protein</fullName>
    </submittedName>
</protein>
<accession>A0A917ZI15</accession>
<name>A0A917ZI15_9ACTN</name>
<evidence type="ECO:0000313" key="3">
    <source>
        <dbReference type="Proteomes" id="UP000646523"/>
    </source>
</evidence>
<dbReference type="AlphaFoldDB" id="A0A917ZI15"/>
<feature type="region of interest" description="Disordered" evidence="1">
    <location>
        <begin position="259"/>
        <end position="283"/>
    </location>
</feature>
<sequence length="283" mass="30609">MLRTGAVTDGYCAVDVIAEPDRMLVIFRWRRDPNTYAIGVEFPAVPESPWTGLPVASAYEWAADVAGRLAEDLATGLVRRSRRTIRDGYVLLDRHDAPDLCPAGFFIGSVPLDDGMLTLSGDDREEGRPLPRSPSAPVPPLASDAGFWLAEAGMDVTIPRELIVEGRLACWLQAYVDNSRGEPFVGQAATSWADERHTTVRLDLAHVQPGVPSEVREALVRHAVREAAEAGALRVITAIDVPELPGVGFRPANGGGLALRTRDTEPPTIVTQSFSQNSSHPET</sequence>
<reference evidence="2" key="1">
    <citation type="journal article" date="2014" name="Int. J. Syst. Evol. Microbiol.">
        <title>Complete genome sequence of Corynebacterium casei LMG S-19264T (=DSM 44701T), isolated from a smear-ripened cheese.</title>
        <authorList>
            <consortium name="US DOE Joint Genome Institute (JGI-PGF)"/>
            <person name="Walter F."/>
            <person name="Albersmeier A."/>
            <person name="Kalinowski J."/>
            <person name="Ruckert C."/>
        </authorList>
    </citation>
    <scope>NUCLEOTIDE SEQUENCE</scope>
    <source>
        <strain evidence="2">CGMCC 4.7368</strain>
    </source>
</reference>